<feature type="transmembrane region" description="Helical" evidence="7">
    <location>
        <begin position="97"/>
        <end position="121"/>
    </location>
</feature>
<keyword evidence="5 7" id="KW-1133">Transmembrane helix</keyword>
<evidence type="ECO:0000256" key="2">
    <source>
        <dbReference type="ARBA" id="ARBA00022448"/>
    </source>
</evidence>
<dbReference type="PROSITE" id="PS50850">
    <property type="entry name" value="MFS"/>
    <property type="match status" value="1"/>
</dbReference>
<keyword evidence="3" id="KW-1003">Cell membrane</keyword>
<dbReference type="PANTHER" id="PTHR43045">
    <property type="entry name" value="SHIKIMATE TRANSPORTER"/>
    <property type="match status" value="1"/>
</dbReference>
<comment type="caution">
    <text evidence="9">The sequence shown here is derived from an EMBL/GenBank/DDBJ whole genome shotgun (WGS) entry which is preliminary data.</text>
</comment>
<keyword evidence="6 7" id="KW-0472">Membrane</keyword>
<name>A0A1J5TCE4_9ZZZZ</name>
<dbReference type="PROSITE" id="PS00216">
    <property type="entry name" value="SUGAR_TRANSPORT_1"/>
    <property type="match status" value="1"/>
</dbReference>
<dbReference type="SUPFAM" id="SSF103473">
    <property type="entry name" value="MFS general substrate transporter"/>
    <property type="match status" value="1"/>
</dbReference>
<organism evidence="9">
    <name type="scientific">mine drainage metagenome</name>
    <dbReference type="NCBI Taxonomy" id="410659"/>
    <lineage>
        <taxon>unclassified sequences</taxon>
        <taxon>metagenomes</taxon>
        <taxon>ecological metagenomes</taxon>
    </lineage>
</organism>
<feature type="transmembrane region" description="Helical" evidence="7">
    <location>
        <begin position="508"/>
        <end position="526"/>
    </location>
</feature>
<evidence type="ECO:0000256" key="3">
    <source>
        <dbReference type="ARBA" id="ARBA00022475"/>
    </source>
</evidence>
<dbReference type="AlphaFoldDB" id="A0A1J5TCE4"/>
<feature type="transmembrane region" description="Helical" evidence="7">
    <location>
        <begin position="197"/>
        <end position="214"/>
    </location>
</feature>
<dbReference type="InterPro" id="IPR005829">
    <property type="entry name" value="Sugar_transporter_CS"/>
</dbReference>
<evidence type="ECO:0000313" key="9">
    <source>
        <dbReference type="EMBL" id="OIR13973.1"/>
    </source>
</evidence>
<feature type="transmembrane region" description="Helical" evidence="7">
    <location>
        <begin position="483"/>
        <end position="502"/>
    </location>
</feature>
<reference evidence="9" key="1">
    <citation type="submission" date="2016-10" db="EMBL/GenBank/DDBJ databases">
        <title>Sequence of Gallionella enrichment culture.</title>
        <authorList>
            <person name="Poehlein A."/>
            <person name="Muehling M."/>
            <person name="Daniel R."/>
        </authorList>
    </citation>
    <scope>NUCLEOTIDE SEQUENCE</scope>
</reference>
<feature type="transmembrane region" description="Helical" evidence="7">
    <location>
        <begin position="438"/>
        <end position="462"/>
    </location>
</feature>
<dbReference type="InterPro" id="IPR020846">
    <property type="entry name" value="MFS_dom"/>
</dbReference>
<evidence type="ECO:0000259" key="8">
    <source>
        <dbReference type="PROSITE" id="PS50850"/>
    </source>
</evidence>
<feature type="transmembrane region" description="Helical" evidence="7">
    <location>
        <begin position="320"/>
        <end position="339"/>
    </location>
</feature>
<keyword evidence="4 7" id="KW-0812">Transmembrane</keyword>
<evidence type="ECO:0000256" key="5">
    <source>
        <dbReference type="ARBA" id="ARBA00022989"/>
    </source>
</evidence>
<evidence type="ECO:0000256" key="6">
    <source>
        <dbReference type="ARBA" id="ARBA00023136"/>
    </source>
</evidence>
<feature type="transmembrane region" description="Helical" evidence="7">
    <location>
        <begin position="25"/>
        <end position="50"/>
    </location>
</feature>
<feature type="transmembrane region" description="Helical" evidence="7">
    <location>
        <begin position="254"/>
        <end position="275"/>
    </location>
</feature>
<gene>
    <name evidence="9" type="primary">yhjE_1</name>
    <name evidence="9" type="ORF">GALL_51100</name>
</gene>
<feature type="transmembrane region" description="Helical" evidence="7">
    <location>
        <begin position="62"/>
        <end position="85"/>
    </location>
</feature>
<dbReference type="Gene3D" id="1.20.1250.20">
    <property type="entry name" value="MFS general substrate transporter like domains"/>
    <property type="match status" value="2"/>
</dbReference>
<dbReference type="FunFam" id="1.20.1250.20:FF:000001">
    <property type="entry name" value="Dicarboxylate MFS transporter"/>
    <property type="match status" value="1"/>
</dbReference>
<dbReference type="EMBL" id="MLJW01000013">
    <property type="protein sequence ID" value="OIR13973.1"/>
    <property type="molecule type" value="Genomic_DNA"/>
</dbReference>
<feature type="domain" description="Major facilitator superfamily (MFS) profile" evidence="8">
    <location>
        <begin position="25"/>
        <end position="530"/>
    </location>
</feature>
<dbReference type="PROSITE" id="PS00217">
    <property type="entry name" value="SUGAR_TRANSPORT_2"/>
    <property type="match status" value="1"/>
</dbReference>
<dbReference type="GO" id="GO:0022857">
    <property type="term" value="F:transmembrane transporter activity"/>
    <property type="evidence" value="ECO:0007669"/>
    <property type="project" value="InterPro"/>
</dbReference>
<protein>
    <submittedName>
        <fullName evidence="9">Inner membrane metabolite transport protein YhjE</fullName>
    </submittedName>
</protein>
<evidence type="ECO:0000256" key="1">
    <source>
        <dbReference type="ARBA" id="ARBA00004651"/>
    </source>
</evidence>
<sequence length="536" mass="58296">MLVQSGPFSNSGRTMSDITRTQRKVVIAACFGTFLEWYDFLTFASLATYFSVLFFPPDNPTAALLMSLATFGVGMVVRPLGSALFGSLADKFGRRPVFIATISLMGVTTFLVGLLPTYAQIGLLAPLLLLLLRLLQGFAVGGEIGGVAVYLTEHAPHGKRGMYTSVLQLMGPLGILVSTLQIVLLHQFLDDPAFNAWGWRIPFLFSAVLLFISIRSRMSLEESPVFRELQAAGTVSRAPLRECLSNRRTLGRMALLFFCISAGGSLLFFSSQVYANVFLKSVVRLDAQLASTLVMTSTLLLFPLTILAGWLSDRMGRRPILLAGLILGAVTIMPVFKALQHYGNPAQERFNREIVVSLYGADCRYSPFRKAANDCERDQEFLTRNGVSYVLRGQRVGQDVVAVIGGSEVEGFRPVELIATLKAKGWVEQADSGQANRFMLFLLLIVPVVAVALITGPQTAVLAELFTARTRYTAAALPHNLSAGWIGGLSPFMMTLISVQAGDALAGLWYPVGLLFLAAVIGLLFLPETRDVPLGH</sequence>
<keyword evidence="2" id="KW-0813">Transport</keyword>
<evidence type="ECO:0000256" key="7">
    <source>
        <dbReference type="SAM" id="Phobius"/>
    </source>
</evidence>
<dbReference type="GO" id="GO:0005886">
    <property type="term" value="C:plasma membrane"/>
    <property type="evidence" value="ECO:0007669"/>
    <property type="project" value="UniProtKB-SubCell"/>
</dbReference>
<comment type="subcellular location">
    <subcellularLocation>
        <location evidence="1">Cell membrane</location>
        <topology evidence="1">Multi-pass membrane protein</topology>
    </subcellularLocation>
</comment>
<dbReference type="InterPro" id="IPR036259">
    <property type="entry name" value="MFS_trans_sf"/>
</dbReference>
<evidence type="ECO:0000256" key="4">
    <source>
        <dbReference type="ARBA" id="ARBA00022692"/>
    </source>
</evidence>
<feature type="transmembrane region" description="Helical" evidence="7">
    <location>
        <begin position="127"/>
        <end position="151"/>
    </location>
</feature>
<dbReference type="Pfam" id="PF00083">
    <property type="entry name" value="Sugar_tr"/>
    <property type="match status" value="1"/>
</dbReference>
<feature type="transmembrane region" description="Helical" evidence="7">
    <location>
        <begin position="163"/>
        <end position="185"/>
    </location>
</feature>
<dbReference type="InterPro" id="IPR005828">
    <property type="entry name" value="MFS_sugar_transport-like"/>
</dbReference>
<feature type="transmembrane region" description="Helical" evidence="7">
    <location>
        <begin position="287"/>
        <end position="308"/>
    </location>
</feature>
<proteinExistence type="predicted"/>
<dbReference type="PANTHER" id="PTHR43045:SF7">
    <property type="entry name" value="MAJOR FACILITATOR SUPERFAMILY TRANSPORTER"/>
    <property type="match status" value="1"/>
</dbReference>
<accession>A0A1J5TCE4</accession>